<comment type="similarity">
    <text evidence="1">Belongs to the ATP-dependent AMP-binding enzyme family.</text>
</comment>
<name>A0A7S2GCN1_9STRA</name>
<dbReference type="PROSITE" id="PS00455">
    <property type="entry name" value="AMP_BINDING"/>
    <property type="match status" value="1"/>
</dbReference>
<dbReference type="InterPro" id="IPR042099">
    <property type="entry name" value="ANL_N_sf"/>
</dbReference>
<keyword evidence="2" id="KW-0436">Ligase</keyword>
<dbReference type="Gene3D" id="3.40.50.12780">
    <property type="entry name" value="N-terminal domain of ligase-like"/>
    <property type="match status" value="1"/>
</dbReference>
<feature type="domain" description="AMP-dependent synthetase/ligase" evidence="6">
    <location>
        <begin position="16"/>
        <end position="425"/>
    </location>
</feature>
<dbReference type="EMBL" id="HBGT01028295">
    <property type="protein sequence ID" value="CAD9440935.1"/>
    <property type="molecule type" value="Transcribed_RNA"/>
</dbReference>
<reference evidence="7" key="1">
    <citation type="submission" date="2021-01" db="EMBL/GenBank/DDBJ databases">
        <authorList>
            <person name="Corre E."/>
            <person name="Pelletier E."/>
            <person name="Niang G."/>
            <person name="Scheremetjew M."/>
            <person name="Finn R."/>
            <person name="Kale V."/>
            <person name="Holt S."/>
            <person name="Cochrane G."/>
            <person name="Meng A."/>
            <person name="Brown T."/>
            <person name="Cohen L."/>
        </authorList>
    </citation>
    <scope>NUCLEOTIDE SEQUENCE</scope>
    <source>
        <strain evidence="7">RCC1693</strain>
    </source>
</reference>
<protein>
    <recommendedName>
        <fullName evidence="6">AMP-dependent synthetase/ligase domain-containing protein</fullName>
    </recommendedName>
</protein>
<dbReference type="GO" id="GO:0005524">
    <property type="term" value="F:ATP binding"/>
    <property type="evidence" value="ECO:0007669"/>
    <property type="project" value="UniProtKB-KW"/>
</dbReference>
<dbReference type="PANTHER" id="PTHR43272:SF83">
    <property type="entry name" value="ACYL-COA SYNTHETASE LONG-CHAIN, ISOFORM J"/>
    <property type="match status" value="1"/>
</dbReference>
<dbReference type="SUPFAM" id="SSF56801">
    <property type="entry name" value="Acetyl-CoA synthetase-like"/>
    <property type="match status" value="1"/>
</dbReference>
<evidence type="ECO:0000256" key="4">
    <source>
        <dbReference type="ARBA" id="ARBA00022840"/>
    </source>
</evidence>
<evidence type="ECO:0000259" key="6">
    <source>
        <dbReference type="Pfam" id="PF00501"/>
    </source>
</evidence>
<evidence type="ECO:0000256" key="5">
    <source>
        <dbReference type="ARBA" id="ARBA00036813"/>
    </source>
</evidence>
<organism evidence="7">
    <name type="scientific">Florenciella parvula</name>
    <dbReference type="NCBI Taxonomy" id="236787"/>
    <lineage>
        <taxon>Eukaryota</taxon>
        <taxon>Sar</taxon>
        <taxon>Stramenopiles</taxon>
        <taxon>Ochrophyta</taxon>
        <taxon>Dictyochophyceae</taxon>
        <taxon>Florenciellales</taxon>
        <taxon>Florenciella</taxon>
    </lineage>
</organism>
<keyword evidence="4" id="KW-0067">ATP-binding</keyword>
<evidence type="ECO:0000256" key="1">
    <source>
        <dbReference type="ARBA" id="ARBA00006432"/>
    </source>
</evidence>
<comment type="catalytic activity">
    <reaction evidence="5">
        <text>a long-chain fatty acid + ATP + CoA = a long-chain fatty acyl-CoA + AMP + diphosphate</text>
        <dbReference type="Rhea" id="RHEA:15421"/>
        <dbReference type="ChEBI" id="CHEBI:30616"/>
        <dbReference type="ChEBI" id="CHEBI:33019"/>
        <dbReference type="ChEBI" id="CHEBI:57287"/>
        <dbReference type="ChEBI" id="CHEBI:57560"/>
        <dbReference type="ChEBI" id="CHEBI:83139"/>
        <dbReference type="ChEBI" id="CHEBI:456215"/>
        <dbReference type="EC" id="6.2.1.3"/>
    </reaction>
</comment>
<evidence type="ECO:0000313" key="7">
    <source>
        <dbReference type="EMBL" id="CAD9440935.1"/>
    </source>
</evidence>
<keyword evidence="3" id="KW-0547">Nucleotide-binding</keyword>
<evidence type="ECO:0000256" key="2">
    <source>
        <dbReference type="ARBA" id="ARBA00022598"/>
    </source>
</evidence>
<dbReference type="InterPro" id="IPR000873">
    <property type="entry name" value="AMP-dep_synth/lig_dom"/>
</dbReference>
<sequence>MTTDSYQESNGAHTMLIFEETCPQWMTSLMGAHTQSLVVATSYSTLGISAVIEAVNETQCAVILCNLNNLEKIKAAAGDAPSLKAIVYSCNYVTDADIPEDAEISNGPGPKVLSVDAVINLGKDNASIAATPPEPAMPAVVMYTSGSTGKPKGVMIPHKSVAASVSGILGILTNTPGMPEGKQTYLAYLPAAHILELCAELAHFAYGSAVGYADPKAIASTGAIREKPDGTLCDDPFDPLYPPGGLGEFKPTMFAAVPKIWDIMKKGLEAKLGGMGPVVQFLFQTAFAARVSALSSGRNTPLLNLLFKKFYKAIGGRMVLAVTGGGPCSSEVQTFIRTALMTPLIQGYALTETTCAGCIQMPSDPRDGVVGAPLSCIEMRLKSHPDVNDRSSKPYLNTDTAHYGSACLGRGEVLIRGDAVSAGYYKMPEKTKEEFDDDGWFHTGDVGVWTSDGSLKIVDRIKNLVKLSGGEYIAVEAMEAAFNTSVFVDGQAGGVLVYGSGEMDRAVAIVQVNNKAIKDWAAGEGIAGDIDEICSNAGACKMVCDDLNIEGKKANLGLNEKLIAVHLISGAGSPDAQELNSPWTPENNFLTASNKLNRKVVENGLEPILTPLKAKGIK</sequence>
<accession>A0A7S2GCN1</accession>
<proteinExistence type="inferred from homology"/>
<dbReference type="GO" id="GO:0005783">
    <property type="term" value="C:endoplasmic reticulum"/>
    <property type="evidence" value="ECO:0007669"/>
    <property type="project" value="TreeGrafter"/>
</dbReference>
<dbReference type="GO" id="GO:0016020">
    <property type="term" value="C:membrane"/>
    <property type="evidence" value="ECO:0007669"/>
    <property type="project" value="TreeGrafter"/>
</dbReference>
<dbReference type="PANTHER" id="PTHR43272">
    <property type="entry name" value="LONG-CHAIN-FATTY-ACID--COA LIGASE"/>
    <property type="match status" value="1"/>
</dbReference>
<dbReference type="GO" id="GO:0004467">
    <property type="term" value="F:long-chain fatty acid-CoA ligase activity"/>
    <property type="evidence" value="ECO:0007669"/>
    <property type="project" value="UniProtKB-EC"/>
</dbReference>
<dbReference type="AlphaFoldDB" id="A0A7S2GCN1"/>
<dbReference type="InterPro" id="IPR020845">
    <property type="entry name" value="AMP-binding_CS"/>
</dbReference>
<evidence type="ECO:0000256" key="3">
    <source>
        <dbReference type="ARBA" id="ARBA00022741"/>
    </source>
</evidence>
<dbReference type="Pfam" id="PF00501">
    <property type="entry name" value="AMP-binding"/>
    <property type="match status" value="1"/>
</dbReference>
<gene>
    <name evidence="7" type="ORF">FPAR1323_LOCUS14748</name>
</gene>